<reference evidence="1" key="1">
    <citation type="submission" date="2014-07" db="EMBL/GenBank/DDBJ databases">
        <authorList>
            <person name="Martin A.A"/>
            <person name="De Silva N."/>
        </authorList>
    </citation>
    <scope>NUCLEOTIDE SEQUENCE</scope>
</reference>
<organism evidence="1 2">
    <name type="scientific">Strongyloides venezuelensis</name>
    <name type="common">Threadworm</name>
    <dbReference type="NCBI Taxonomy" id="75913"/>
    <lineage>
        <taxon>Eukaryota</taxon>
        <taxon>Metazoa</taxon>
        <taxon>Ecdysozoa</taxon>
        <taxon>Nematoda</taxon>
        <taxon>Chromadorea</taxon>
        <taxon>Rhabditida</taxon>
        <taxon>Tylenchina</taxon>
        <taxon>Panagrolaimomorpha</taxon>
        <taxon>Strongyloidoidea</taxon>
        <taxon>Strongyloididae</taxon>
        <taxon>Strongyloides</taxon>
    </lineage>
</organism>
<evidence type="ECO:0000313" key="2">
    <source>
        <dbReference type="WBParaSite" id="SVE_0258400.1"/>
    </source>
</evidence>
<sequence length="105" mass="12193">MWIYEDDIILKTTAIKDGSEEKSLKIHFNLIHETLNIMQKFGIKADASDQGIGSCLFKKSKVYVLKDTDETIPEEDAKNYRSDEIEEREINKINVFYSAKFNKVN</sequence>
<keyword evidence="1" id="KW-1185">Reference proteome</keyword>
<proteinExistence type="predicted"/>
<reference evidence="2" key="2">
    <citation type="submission" date="2015-08" db="UniProtKB">
        <authorList>
            <consortium name="WormBaseParasite"/>
        </authorList>
    </citation>
    <scope>IDENTIFICATION</scope>
</reference>
<dbReference type="WBParaSite" id="SVE_0258400.1">
    <property type="protein sequence ID" value="SVE_0258400.1"/>
    <property type="gene ID" value="SVE_0258400"/>
</dbReference>
<dbReference type="Proteomes" id="UP000035680">
    <property type="component" value="Unassembled WGS sequence"/>
</dbReference>
<evidence type="ECO:0000313" key="1">
    <source>
        <dbReference type="Proteomes" id="UP000035680"/>
    </source>
</evidence>
<dbReference type="AlphaFoldDB" id="A0A0K0F1B3"/>
<accession>A0A0K0F1B3</accession>
<name>A0A0K0F1B3_STRVS</name>
<protein>
    <submittedName>
        <fullName evidence="2">N-acetyltransferase domain-containing protein</fullName>
    </submittedName>
</protein>